<dbReference type="PANTHER" id="PTHR35179:SF2">
    <property type="entry name" value="START DOMAIN-CONTAINING PROTEIN"/>
    <property type="match status" value="1"/>
</dbReference>
<keyword evidence="2" id="KW-1185">Reference proteome</keyword>
<dbReference type="EMBL" id="JANPWZ010001384">
    <property type="protein sequence ID" value="KAJ3566225.1"/>
    <property type="molecule type" value="Genomic_DNA"/>
</dbReference>
<dbReference type="PANTHER" id="PTHR35179">
    <property type="entry name" value="PROTEIN CBG02620"/>
    <property type="match status" value="1"/>
</dbReference>
<dbReference type="Proteomes" id="UP001148614">
    <property type="component" value="Unassembled WGS sequence"/>
</dbReference>
<gene>
    <name evidence="1" type="ORF">NPX13_g7219</name>
</gene>
<sequence length="163" mass="18846">MHDELLEEELPRLWLKQVSSFIVGYHTYGEFQECVITNVQSDIRAWEQKHADELKRFMSLLLRIVQFARDLEESKFEIIRMQDSDKIDIRLQTPDLSPMLSIDAHRRWVAWLSGDDDRADKKGVEEQESRTISLGGGVSEDVPSLNYTACDDECGYCGQCSNE</sequence>
<proteinExistence type="predicted"/>
<name>A0A9W8TKN3_9PEZI</name>
<evidence type="ECO:0000313" key="2">
    <source>
        <dbReference type="Proteomes" id="UP001148614"/>
    </source>
</evidence>
<protein>
    <submittedName>
        <fullName evidence="1">Uncharacterized protein</fullName>
    </submittedName>
</protein>
<dbReference type="AlphaFoldDB" id="A0A9W8TKN3"/>
<evidence type="ECO:0000313" key="1">
    <source>
        <dbReference type="EMBL" id="KAJ3566225.1"/>
    </source>
</evidence>
<comment type="caution">
    <text evidence="1">The sequence shown here is derived from an EMBL/GenBank/DDBJ whole genome shotgun (WGS) entry which is preliminary data.</text>
</comment>
<accession>A0A9W8TKN3</accession>
<organism evidence="1 2">
    <name type="scientific">Xylaria arbuscula</name>
    <dbReference type="NCBI Taxonomy" id="114810"/>
    <lineage>
        <taxon>Eukaryota</taxon>
        <taxon>Fungi</taxon>
        <taxon>Dikarya</taxon>
        <taxon>Ascomycota</taxon>
        <taxon>Pezizomycotina</taxon>
        <taxon>Sordariomycetes</taxon>
        <taxon>Xylariomycetidae</taxon>
        <taxon>Xylariales</taxon>
        <taxon>Xylariaceae</taxon>
        <taxon>Xylaria</taxon>
    </lineage>
</organism>
<reference evidence="1" key="1">
    <citation type="submission" date="2022-07" db="EMBL/GenBank/DDBJ databases">
        <title>Genome Sequence of Xylaria arbuscula.</title>
        <authorList>
            <person name="Buettner E."/>
        </authorList>
    </citation>
    <scope>NUCLEOTIDE SEQUENCE</scope>
    <source>
        <strain evidence="1">VT107</strain>
    </source>
</reference>